<dbReference type="Gene3D" id="3.40.720.10">
    <property type="entry name" value="Alkaline Phosphatase, subunit A"/>
    <property type="match status" value="1"/>
</dbReference>
<proteinExistence type="inferred from homology"/>
<dbReference type="InterPro" id="IPR024607">
    <property type="entry name" value="Sulfatase_CS"/>
</dbReference>
<dbReference type="PANTHER" id="PTHR42693:SF53">
    <property type="entry name" value="ENDO-4-O-SULFATASE"/>
    <property type="match status" value="1"/>
</dbReference>
<sequence>MNGQMKHRPNVVVVLVDDQGYGDLSCHGHPVLRTPELDRLHGDSVCLTDFHVSPMCTPTRGSLLTGLDALRHGAVNVSSGRAMLRTDLPLLPEVLTESGYRTALFGKWHLGDTYPYRPQDRGFEHVEWFPSSHIGSAPDHWEADYFDPWLKTTDGEIRTRGYCTDVFTDRAIDWMGERVEEGESFFAYLALNAPHIPRLVPDSYREPYRQHGSPEQVSHFAMVASIDENIGKLRAALTDWGIAEDTIVIFASDNGGAAETVRAYDAGMRGTKTQLWEGGHRVPFLIQWTGGGIGGPGQGREVGTLSVATDVLPTLLNLCDLPVDAIEGDGTDISPLLRNPSEGDATRLIAELDERVSVIQYSRMNTERPEYGDAAVLQGPWRLLDDRELYHVGRDPGQTEDVASAHPEVVTRLRQHYRQWWDGLGEDALDFLDVVVGTDHEPHLLLSPAEWRGVALDRQLHIRAGVRRNGVWGVHVATPGRYRFTLRRWPAESGLPMRAAAPEVIGGDCVFEAGVALPIAETTIRIGDHTQTHAVGDQDQASVVEVDLPAGSTTMQTWLKDSAGNELSGAYYAYVQRV</sequence>
<evidence type="ECO:0000256" key="1">
    <source>
        <dbReference type="ARBA" id="ARBA00008779"/>
    </source>
</evidence>
<dbReference type="RefSeq" id="WP_089775046.1">
    <property type="nucleotide sequence ID" value="NZ_FNTX01000002.1"/>
</dbReference>
<keyword evidence="3" id="KW-0378">Hydrolase</keyword>
<dbReference type="InterPro" id="IPR050738">
    <property type="entry name" value="Sulfatase"/>
</dbReference>
<dbReference type="InterPro" id="IPR017850">
    <property type="entry name" value="Alkaline_phosphatase_core_sf"/>
</dbReference>
<dbReference type="Gene3D" id="3.30.1120.10">
    <property type="match status" value="1"/>
</dbReference>
<dbReference type="OrthoDB" id="9777306at2"/>
<evidence type="ECO:0000256" key="4">
    <source>
        <dbReference type="ARBA" id="ARBA00022837"/>
    </source>
</evidence>
<evidence type="ECO:0000313" key="7">
    <source>
        <dbReference type="Proteomes" id="UP000199220"/>
    </source>
</evidence>
<organism evidence="6 7">
    <name type="scientific">Ruania alba</name>
    <dbReference type="NCBI Taxonomy" id="648782"/>
    <lineage>
        <taxon>Bacteria</taxon>
        <taxon>Bacillati</taxon>
        <taxon>Actinomycetota</taxon>
        <taxon>Actinomycetes</taxon>
        <taxon>Micrococcales</taxon>
        <taxon>Ruaniaceae</taxon>
        <taxon>Ruania</taxon>
    </lineage>
</organism>
<keyword evidence="4" id="KW-0106">Calcium</keyword>
<evidence type="ECO:0000313" key="6">
    <source>
        <dbReference type="EMBL" id="SEE97457.1"/>
    </source>
</evidence>
<dbReference type="PROSITE" id="PS00523">
    <property type="entry name" value="SULFATASE_1"/>
    <property type="match status" value="1"/>
</dbReference>
<dbReference type="PANTHER" id="PTHR42693">
    <property type="entry name" value="ARYLSULFATASE FAMILY MEMBER"/>
    <property type="match status" value="1"/>
</dbReference>
<evidence type="ECO:0000256" key="3">
    <source>
        <dbReference type="ARBA" id="ARBA00022801"/>
    </source>
</evidence>
<protein>
    <submittedName>
        <fullName evidence="6">Arylsulfatase</fullName>
    </submittedName>
</protein>
<dbReference type="STRING" id="648782.SAMN04488554_4023"/>
<evidence type="ECO:0000259" key="5">
    <source>
        <dbReference type="Pfam" id="PF00884"/>
    </source>
</evidence>
<reference evidence="7" key="1">
    <citation type="submission" date="2016-10" db="EMBL/GenBank/DDBJ databases">
        <authorList>
            <person name="Varghese N."/>
            <person name="Submissions S."/>
        </authorList>
    </citation>
    <scope>NUCLEOTIDE SEQUENCE [LARGE SCALE GENOMIC DNA]</scope>
    <source>
        <strain evidence="7">DSM 21368</strain>
    </source>
</reference>
<keyword evidence="2" id="KW-0479">Metal-binding</keyword>
<evidence type="ECO:0000256" key="2">
    <source>
        <dbReference type="ARBA" id="ARBA00022723"/>
    </source>
</evidence>
<dbReference type="InterPro" id="IPR000917">
    <property type="entry name" value="Sulfatase_N"/>
</dbReference>
<dbReference type="Proteomes" id="UP000199220">
    <property type="component" value="Unassembled WGS sequence"/>
</dbReference>
<dbReference type="Pfam" id="PF00884">
    <property type="entry name" value="Sulfatase"/>
    <property type="match status" value="1"/>
</dbReference>
<gene>
    <name evidence="6" type="ORF">SAMN04488554_4023</name>
</gene>
<dbReference type="GO" id="GO:0046872">
    <property type="term" value="F:metal ion binding"/>
    <property type="evidence" value="ECO:0007669"/>
    <property type="project" value="UniProtKB-KW"/>
</dbReference>
<dbReference type="GO" id="GO:0004065">
    <property type="term" value="F:arylsulfatase activity"/>
    <property type="evidence" value="ECO:0007669"/>
    <property type="project" value="TreeGrafter"/>
</dbReference>
<accession>A0A1H5N9B6</accession>
<comment type="similarity">
    <text evidence="1">Belongs to the sulfatase family.</text>
</comment>
<dbReference type="CDD" id="cd16146">
    <property type="entry name" value="ARS_like"/>
    <property type="match status" value="1"/>
</dbReference>
<feature type="domain" description="Sulfatase N-terminal" evidence="5">
    <location>
        <begin position="9"/>
        <end position="319"/>
    </location>
</feature>
<name>A0A1H5N9B6_9MICO</name>
<dbReference type="EMBL" id="FNTX01000002">
    <property type="protein sequence ID" value="SEE97457.1"/>
    <property type="molecule type" value="Genomic_DNA"/>
</dbReference>
<dbReference type="SUPFAM" id="SSF53649">
    <property type="entry name" value="Alkaline phosphatase-like"/>
    <property type="match status" value="1"/>
</dbReference>
<keyword evidence="7" id="KW-1185">Reference proteome</keyword>
<dbReference type="AlphaFoldDB" id="A0A1H5N9B6"/>